<dbReference type="EMBL" id="JUFZ01000003">
    <property type="protein sequence ID" value="KIC13241.1"/>
    <property type="molecule type" value="Genomic_DNA"/>
</dbReference>
<organism evidence="1 2">
    <name type="scientific">Morococcus cerebrosus</name>
    <dbReference type="NCBI Taxonomy" id="1056807"/>
    <lineage>
        <taxon>Bacteria</taxon>
        <taxon>Pseudomonadati</taxon>
        <taxon>Pseudomonadota</taxon>
        <taxon>Betaproteobacteria</taxon>
        <taxon>Neisseriales</taxon>
        <taxon>Neisseriaceae</taxon>
        <taxon>Morococcus</taxon>
    </lineage>
</organism>
<comment type="caution">
    <text evidence="1">The sequence shown here is derived from an EMBL/GenBank/DDBJ whole genome shotgun (WGS) entry which is preliminary data.</text>
</comment>
<dbReference type="PATRIC" id="fig|1056807.3.peg.110"/>
<accession>A0A0C1ELY4</accession>
<dbReference type="AlphaFoldDB" id="A0A0C1ELY4"/>
<evidence type="ECO:0000313" key="1">
    <source>
        <dbReference type="EMBL" id="KIC13241.1"/>
    </source>
</evidence>
<gene>
    <name evidence="1" type="ORF">MCC93_01150</name>
</gene>
<dbReference type="Proteomes" id="UP000031390">
    <property type="component" value="Unassembled WGS sequence"/>
</dbReference>
<name>A0A0C1ELY4_9NEIS</name>
<evidence type="ECO:0000313" key="2">
    <source>
        <dbReference type="Proteomes" id="UP000031390"/>
    </source>
</evidence>
<protein>
    <submittedName>
        <fullName evidence="1">Uncharacterized protein</fullName>
    </submittedName>
</protein>
<proteinExistence type="predicted"/>
<sequence length="45" mass="4705">MPLQIGCIEGCISKKGRLKTVFPLSDDLPLSAKLISAADACTPAM</sequence>
<reference evidence="1 2" key="1">
    <citation type="submission" date="2014-12" db="EMBL/GenBank/DDBJ databases">
        <title>Genome sequence of Morococcus cerebrosus.</title>
        <authorList>
            <person name="Shin S.-K."/>
            <person name="Yi H."/>
        </authorList>
    </citation>
    <scope>NUCLEOTIDE SEQUENCE [LARGE SCALE GENOMIC DNA]</scope>
    <source>
        <strain evidence="1 2">CIP 81.93</strain>
    </source>
</reference>